<dbReference type="EMBL" id="JABMIG020000055">
    <property type="protein sequence ID" value="KAL3797420.1"/>
    <property type="molecule type" value="Genomic_DNA"/>
</dbReference>
<accession>A0ABD3QAN6</accession>
<dbReference type="InterPro" id="IPR050275">
    <property type="entry name" value="PGM_Phosphatase"/>
</dbReference>
<dbReference type="PANTHER" id="PTHR48100:SF1">
    <property type="entry name" value="HISTIDINE PHOSPHATASE FAMILY PROTEIN-RELATED"/>
    <property type="match status" value="1"/>
</dbReference>
<organism evidence="1 2">
    <name type="scientific">Cyclotella cryptica</name>
    <dbReference type="NCBI Taxonomy" id="29204"/>
    <lineage>
        <taxon>Eukaryota</taxon>
        <taxon>Sar</taxon>
        <taxon>Stramenopiles</taxon>
        <taxon>Ochrophyta</taxon>
        <taxon>Bacillariophyta</taxon>
        <taxon>Coscinodiscophyceae</taxon>
        <taxon>Thalassiosirophycidae</taxon>
        <taxon>Stephanodiscales</taxon>
        <taxon>Stephanodiscaceae</taxon>
        <taxon>Cyclotella</taxon>
    </lineage>
</organism>
<dbReference type="Pfam" id="PF00300">
    <property type="entry name" value="His_Phos_1"/>
    <property type="match status" value="1"/>
</dbReference>
<reference evidence="1 2" key="1">
    <citation type="journal article" date="2020" name="G3 (Bethesda)">
        <title>Improved Reference Genome for Cyclotella cryptica CCMP332, a Model for Cell Wall Morphogenesis, Salinity Adaptation, and Lipid Production in Diatoms (Bacillariophyta).</title>
        <authorList>
            <person name="Roberts W.R."/>
            <person name="Downey K.M."/>
            <person name="Ruck E.C."/>
            <person name="Traller J.C."/>
            <person name="Alverson A.J."/>
        </authorList>
    </citation>
    <scope>NUCLEOTIDE SEQUENCE [LARGE SCALE GENOMIC DNA]</scope>
    <source>
        <strain evidence="1 2">CCMP332</strain>
    </source>
</reference>
<evidence type="ECO:0008006" key="3">
    <source>
        <dbReference type="Google" id="ProtNLM"/>
    </source>
</evidence>
<comment type="caution">
    <text evidence="1">The sequence shown here is derived from an EMBL/GenBank/DDBJ whole genome shotgun (WGS) entry which is preliminary data.</text>
</comment>
<dbReference type="CDD" id="cd07067">
    <property type="entry name" value="HP_PGM_like"/>
    <property type="match status" value="1"/>
</dbReference>
<dbReference type="InterPro" id="IPR013078">
    <property type="entry name" value="His_Pase_superF_clade-1"/>
</dbReference>
<dbReference type="Proteomes" id="UP001516023">
    <property type="component" value="Unassembled WGS sequence"/>
</dbReference>
<evidence type="ECO:0000313" key="1">
    <source>
        <dbReference type="EMBL" id="KAL3797420.1"/>
    </source>
</evidence>
<dbReference type="InterPro" id="IPR029033">
    <property type="entry name" value="His_PPase_superfam"/>
</dbReference>
<dbReference type="SUPFAM" id="SSF53254">
    <property type="entry name" value="Phosphoglycerate mutase-like"/>
    <property type="match status" value="1"/>
</dbReference>
<dbReference type="SMART" id="SM00855">
    <property type="entry name" value="PGAM"/>
    <property type="match status" value="1"/>
</dbReference>
<name>A0ABD3QAN6_9STRA</name>
<protein>
    <recommendedName>
        <fullName evidence="3">Phosphoglycerate mutase</fullName>
    </recommendedName>
</protein>
<evidence type="ECO:0000313" key="2">
    <source>
        <dbReference type="Proteomes" id="UP001516023"/>
    </source>
</evidence>
<gene>
    <name evidence="1" type="ORF">HJC23_010546</name>
</gene>
<dbReference type="Gene3D" id="3.40.50.1240">
    <property type="entry name" value="Phosphoglycerate mutase-like"/>
    <property type="match status" value="1"/>
</dbReference>
<proteinExistence type="predicted"/>
<dbReference type="AlphaFoldDB" id="A0ABD3QAN6"/>
<keyword evidence="2" id="KW-1185">Reference proteome</keyword>
<dbReference type="PANTHER" id="PTHR48100">
    <property type="entry name" value="BROAD-SPECIFICITY PHOSPHATASE YOR283W-RELATED"/>
    <property type="match status" value="1"/>
</dbReference>
<sequence>MTYVASLTAAAAAAARIRHLSTSFSSSSSHSSQATELLLNAATSMPPVFSFNANDNHDNQPVMSPLLPPKRIFLLRHGQAVHNPRAEVAREAGCSFEEFLRLMQEDDAFDADLTALGEEQAKEAGSHNFVREALQSVDMIVSSPLSRAIRTADLVHDSHRNCKTGPKRVAIEHFREINGKLLNAKRRPRPVLETIFPHWNFSHVPHMDESWTEELEPHHECSERGYRGLLWVMQQQEKNVLLVSHGGLLKLVMNDHPRVVLVDGRKQMQQDKIRCVSERFGNCELRSFIMSVWTDKTSNDGESHKNANGDKCLEQHLPIVTLEEISMNDDIE</sequence>